<name>A0A915K7W1_ROMCU</name>
<dbReference type="Proteomes" id="UP000887565">
    <property type="component" value="Unplaced"/>
</dbReference>
<evidence type="ECO:0000313" key="3">
    <source>
        <dbReference type="WBParaSite" id="nRc.2.0.1.t34279-RA"/>
    </source>
</evidence>
<keyword evidence="2" id="KW-1185">Reference proteome</keyword>
<proteinExistence type="predicted"/>
<accession>A0A915K7W1</accession>
<dbReference type="AlphaFoldDB" id="A0A915K7W1"/>
<feature type="region of interest" description="Disordered" evidence="1">
    <location>
        <begin position="1"/>
        <end position="22"/>
    </location>
</feature>
<protein>
    <submittedName>
        <fullName evidence="3">Uncharacterized protein</fullName>
    </submittedName>
</protein>
<organism evidence="2 3">
    <name type="scientific">Romanomermis culicivorax</name>
    <name type="common">Nematode worm</name>
    <dbReference type="NCBI Taxonomy" id="13658"/>
    <lineage>
        <taxon>Eukaryota</taxon>
        <taxon>Metazoa</taxon>
        <taxon>Ecdysozoa</taxon>
        <taxon>Nematoda</taxon>
        <taxon>Enoplea</taxon>
        <taxon>Dorylaimia</taxon>
        <taxon>Mermithida</taxon>
        <taxon>Mermithoidea</taxon>
        <taxon>Mermithidae</taxon>
        <taxon>Romanomermis</taxon>
    </lineage>
</organism>
<sequence length="45" mass="4873">MCEGDPGILKKSRGSQLSFSRGQPGVSIMSMEGLAPPPYVHQWLV</sequence>
<dbReference type="WBParaSite" id="nRc.2.0.1.t34279-RA">
    <property type="protein sequence ID" value="nRc.2.0.1.t34279-RA"/>
    <property type="gene ID" value="nRc.2.0.1.g34279"/>
</dbReference>
<evidence type="ECO:0000256" key="1">
    <source>
        <dbReference type="SAM" id="MobiDB-lite"/>
    </source>
</evidence>
<reference evidence="3" key="1">
    <citation type="submission" date="2022-11" db="UniProtKB">
        <authorList>
            <consortium name="WormBaseParasite"/>
        </authorList>
    </citation>
    <scope>IDENTIFICATION</scope>
</reference>
<evidence type="ECO:0000313" key="2">
    <source>
        <dbReference type="Proteomes" id="UP000887565"/>
    </source>
</evidence>